<name>A0A814N4D0_9BILA</name>
<protein>
    <submittedName>
        <fullName evidence="1">Uncharacterized protein</fullName>
    </submittedName>
</protein>
<reference evidence="1" key="1">
    <citation type="submission" date="2021-02" db="EMBL/GenBank/DDBJ databases">
        <authorList>
            <person name="Nowell W R."/>
        </authorList>
    </citation>
    <scope>NUCLEOTIDE SEQUENCE</scope>
    <source>
        <strain evidence="1">Ploen Becks lab</strain>
    </source>
</reference>
<accession>A0A814N4D0</accession>
<keyword evidence="2" id="KW-1185">Reference proteome</keyword>
<evidence type="ECO:0000313" key="2">
    <source>
        <dbReference type="Proteomes" id="UP000663879"/>
    </source>
</evidence>
<evidence type="ECO:0000313" key="1">
    <source>
        <dbReference type="EMBL" id="CAF1088189.1"/>
    </source>
</evidence>
<organism evidence="1 2">
    <name type="scientific">Brachionus calyciflorus</name>
    <dbReference type="NCBI Taxonomy" id="104777"/>
    <lineage>
        <taxon>Eukaryota</taxon>
        <taxon>Metazoa</taxon>
        <taxon>Spiralia</taxon>
        <taxon>Gnathifera</taxon>
        <taxon>Rotifera</taxon>
        <taxon>Eurotatoria</taxon>
        <taxon>Monogononta</taxon>
        <taxon>Pseudotrocha</taxon>
        <taxon>Ploima</taxon>
        <taxon>Brachionidae</taxon>
        <taxon>Brachionus</taxon>
    </lineage>
</organism>
<proteinExistence type="predicted"/>
<gene>
    <name evidence="1" type="ORF">OXX778_LOCUS20532</name>
</gene>
<comment type="caution">
    <text evidence="1">The sequence shown here is derived from an EMBL/GenBank/DDBJ whole genome shotgun (WGS) entry which is preliminary data.</text>
</comment>
<dbReference type="AlphaFoldDB" id="A0A814N4D0"/>
<sequence length="178" mass="21139">MIEIESESDTFSDDEDVITVSKSAKQIALELDTQLDEENSRLRNRKRVYWGLESVFDNYKAALDSIKNKWIKKKSYKTKTGFKEYYLCNIIEKCPAMIQLHILNDSQHVNILRDQEEHKHDVIANANKRLRKEIKEKIFELRITQPLNIIYSLRRHGYTNVPTQRQITNLISRMKKKL</sequence>
<dbReference type="Proteomes" id="UP000663879">
    <property type="component" value="Unassembled WGS sequence"/>
</dbReference>
<dbReference type="OrthoDB" id="10585273at2759"/>
<dbReference type="EMBL" id="CAJNOC010006900">
    <property type="protein sequence ID" value="CAF1088189.1"/>
    <property type="molecule type" value="Genomic_DNA"/>
</dbReference>